<name>A0A841TF36_9BACL</name>
<comment type="pathway">
    <text evidence="2">Carbohydrate biosynthesis; dTDP-L-rhamnose biosynthesis.</text>
</comment>
<evidence type="ECO:0000256" key="1">
    <source>
        <dbReference type="ARBA" id="ARBA00010944"/>
    </source>
</evidence>
<organism evidence="4 5">
    <name type="scientific">Cohnella lubricantis</name>
    <dbReference type="NCBI Taxonomy" id="2163172"/>
    <lineage>
        <taxon>Bacteria</taxon>
        <taxon>Bacillati</taxon>
        <taxon>Bacillota</taxon>
        <taxon>Bacilli</taxon>
        <taxon>Bacillales</taxon>
        <taxon>Paenibacillaceae</taxon>
        <taxon>Cohnella</taxon>
    </lineage>
</organism>
<keyword evidence="5" id="KW-1185">Reference proteome</keyword>
<dbReference type="Proteomes" id="UP000574133">
    <property type="component" value="Unassembled WGS sequence"/>
</dbReference>
<gene>
    <name evidence="4" type="ORF">H4Q31_16575</name>
</gene>
<comment type="function">
    <text evidence="2">Catalyzes the reduction of dTDP-6-deoxy-L-lyxo-4-hexulose to yield dTDP-L-rhamnose.</text>
</comment>
<dbReference type="AlphaFoldDB" id="A0A841TF36"/>
<dbReference type="GO" id="GO:0019305">
    <property type="term" value="P:dTDP-rhamnose biosynthetic process"/>
    <property type="evidence" value="ECO:0007669"/>
    <property type="project" value="UniProtKB-UniPathway"/>
</dbReference>
<dbReference type="CDD" id="cd05254">
    <property type="entry name" value="dTDP_HR_like_SDR_e"/>
    <property type="match status" value="1"/>
</dbReference>
<dbReference type="GO" id="GO:0005829">
    <property type="term" value="C:cytosol"/>
    <property type="evidence" value="ECO:0007669"/>
    <property type="project" value="TreeGrafter"/>
</dbReference>
<comment type="caution">
    <text evidence="4">The sequence shown here is derived from an EMBL/GenBank/DDBJ whole genome shotgun (WGS) entry which is preliminary data.</text>
</comment>
<dbReference type="PANTHER" id="PTHR10491:SF4">
    <property type="entry name" value="METHIONINE ADENOSYLTRANSFERASE 2 SUBUNIT BETA"/>
    <property type="match status" value="1"/>
</dbReference>
<dbReference type="InterPro" id="IPR036291">
    <property type="entry name" value="NAD(P)-bd_dom_sf"/>
</dbReference>
<evidence type="ECO:0000313" key="4">
    <source>
        <dbReference type="EMBL" id="MBB6678906.1"/>
    </source>
</evidence>
<evidence type="ECO:0000256" key="2">
    <source>
        <dbReference type="RuleBase" id="RU364082"/>
    </source>
</evidence>
<comment type="similarity">
    <text evidence="1 2">Belongs to the dTDP-4-dehydrorhamnose reductase family.</text>
</comment>
<feature type="domain" description="RmlD-like substrate binding" evidence="3">
    <location>
        <begin position="1"/>
        <end position="250"/>
    </location>
</feature>
<dbReference type="EC" id="1.1.1.133" evidence="2"/>
<dbReference type="RefSeq" id="WP_185180173.1">
    <property type="nucleotide sequence ID" value="NZ_CBCSEP010000032.1"/>
</dbReference>
<reference evidence="4 5" key="1">
    <citation type="submission" date="2020-08" db="EMBL/GenBank/DDBJ databases">
        <title>Cohnella phylogeny.</title>
        <authorList>
            <person name="Dunlap C."/>
        </authorList>
    </citation>
    <scope>NUCLEOTIDE SEQUENCE [LARGE SCALE GENOMIC DNA]</scope>
    <source>
        <strain evidence="4 5">DSM 103658</strain>
    </source>
</reference>
<dbReference type="InterPro" id="IPR029903">
    <property type="entry name" value="RmlD-like-bd"/>
</dbReference>
<keyword evidence="2" id="KW-0521">NADP</keyword>
<proteinExistence type="inferred from homology"/>
<dbReference type="Gene3D" id="3.40.50.720">
    <property type="entry name" value="NAD(P)-binding Rossmann-like Domain"/>
    <property type="match status" value="1"/>
</dbReference>
<evidence type="ECO:0000259" key="3">
    <source>
        <dbReference type="Pfam" id="PF04321"/>
    </source>
</evidence>
<dbReference type="PANTHER" id="PTHR10491">
    <property type="entry name" value="DTDP-4-DEHYDRORHAMNOSE REDUCTASE"/>
    <property type="match status" value="1"/>
</dbReference>
<dbReference type="UniPathway" id="UPA00124"/>
<keyword evidence="2" id="KW-0560">Oxidoreductase</keyword>
<accession>A0A841TF36</accession>
<dbReference type="InterPro" id="IPR005913">
    <property type="entry name" value="dTDP_dehydrorham_reduct"/>
</dbReference>
<evidence type="ECO:0000313" key="5">
    <source>
        <dbReference type="Proteomes" id="UP000574133"/>
    </source>
</evidence>
<dbReference type="GO" id="GO:0008831">
    <property type="term" value="F:dTDP-4-dehydrorhamnose reductase activity"/>
    <property type="evidence" value="ECO:0007669"/>
    <property type="project" value="UniProtKB-EC"/>
</dbReference>
<dbReference type="Pfam" id="PF04321">
    <property type="entry name" value="RmlD_sub_bind"/>
    <property type="match status" value="1"/>
</dbReference>
<protein>
    <recommendedName>
        <fullName evidence="2">dTDP-4-dehydrorhamnose reductase</fullName>
        <ecNumber evidence="2">1.1.1.133</ecNumber>
    </recommendedName>
</protein>
<sequence length="289" mass="31358">MRILLLGGNGMAGHLMAAYLQRAGHAVTATVRPGRREEPALRRTLPPDVAVRELDARDMEAVLELVRQEGPQAIINAIGVLNAYAEASPIDAYAINGLLPHLLAHAAESTGARLVHISSDCVFSGRRGGYGVDDEPDGYTVYARSKALGEVRRAPHLTIRTSIIGPEIRAEGIGLMSWFLSQQGTVQGYVNVPWNGVTTLELAKAALWALEHPEVAGLVHLTAPYAISKHDLLHLMASTYGKNDVTIEPAAEPVIDRTLLPTRSAFAYHPPGYGAMLRELRAWERSAWL</sequence>
<dbReference type="EMBL" id="JACJVN010000064">
    <property type="protein sequence ID" value="MBB6678906.1"/>
    <property type="molecule type" value="Genomic_DNA"/>
</dbReference>
<dbReference type="SUPFAM" id="SSF51735">
    <property type="entry name" value="NAD(P)-binding Rossmann-fold domains"/>
    <property type="match status" value="1"/>
</dbReference>